<protein>
    <submittedName>
        <fullName evidence="1">15455_t:CDS:1</fullName>
    </submittedName>
</protein>
<evidence type="ECO:0000313" key="2">
    <source>
        <dbReference type="Proteomes" id="UP000789396"/>
    </source>
</evidence>
<sequence length="46" mass="5447">MHLDVHSSITKEMQIFGEQGVKGIWEWFVKNLCSKVEYILQLRNNP</sequence>
<accession>A0A9N9F3E4</accession>
<evidence type="ECO:0000313" key="1">
    <source>
        <dbReference type="EMBL" id="CAG8506045.1"/>
    </source>
</evidence>
<proteinExistence type="predicted"/>
<gene>
    <name evidence="1" type="ORF">RFULGI_LOCUS2667</name>
</gene>
<reference evidence="1" key="1">
    <citation type="submission" date="2021-06" db="EMBL/GenBank/DDBJ databases">
        <authorList>
            <person name="Kallberg Y."/>
            <person name="Tangrot J."/>
            <person name="Rosling A."/>
        </authorList>
    </citation>
    <scope>NUCLEOTIDE SEQUENCE</scope>
    <source>
        <strain evidence="1">IN212</strain>
    </source>
</reference>
<name>A0A9N9F3E4_9GLOM</name>
<dbReference type="EMBL" id="CAJVPZ010002088">
    <property type="protein sequence ID" value="CAG8506045.1"/>
    <property type="molecule type" value="Genomic_DNA"/>
</dbReference>
<organism evidence="1 2">
    <name type="scientific">Racocetra fulgida</name>
    <dbReference type="NCBI Taxonomy" id="60492"/>
    <lineage>
        <taxon>Eukaryota</taxon>
        <taxon>Fungi</taxon>
        <taxon>Fungi incertae sedis</taxon>
        <taxon>Mucoromycota</taxon>
        <taxon>Glomeromycotina</taxon>
        <taxon>Glomeromycetes</taxon>
        <taxon>Diversisporales</taxon>
        <taxon>Gigasporaceae</taxon>
        <taxon>Racocetra</taxon>
    </lineage>
</organism>
<keyword evidence="2" id="KW-1185">Reference proteome</keyword>
<dbReference type="AlphaFoldDB" id="A0A9N9F3E4"/>
<dbReference type="Proteomes" id="UP000789396">
    <property type="component" value="Unassembled WGS sequence"/>
</dbReference>
<comment type="caution">
    <text evidence="1">The sequence shown here is derived from an EMBL/GenBank/DDBJ whole genome shotgun (WGS) entry which is preliminary data.</text>
</comment>